<keyword evidence="2" id="KW-1185">Reference proteome</keyword>
<proteinExistence type="predicted"/>
<gene>
    <name evidence="1" type="ORF">J4709_01470</name>
</gene>
<reference evidence="1 2" key="1">
    <citation type="submission" date="2021-03" db="EMBL/GenBank/DDBJ databases">
        <title>Actinomadura violae sp. nov., isolated from lichen in Thailand.</title>
        <authorList>
            <person name="Kanchanasin P."/>
            <person name="Saeng-In P."/>
            <person name="Phongsopitanun W."/>
            <person name="Yuki M."/>
            <person name="Kudo T."/>
            <person name="Ohkuma M."/>
            <person name="Tanasupawat S."/>
        </authorList>
    </citation>
    <scope>NUCLEOTIDE SEQUENCE [LARGE SCALE GENOMIC DNA]</scope>
    <source>
        <strain evidence="1 2">LCR2-06</strain>
    </source>
</reference>
<protein>
    <submittedName>
        <fullName evidence="1">Uncharacterized protein</fullName>
    </submittedName>
</protein>
<dbReference type="RefSeq" id="WP_208235980.1">
    <property type="nucleotide sequence ID" value="NZ_JAGEPF010000001.1"/>
</dbReference>
<organism evidence="1 2">
    <name type="scientific">Actinomadura violacea</name>
    <dbReference type="NCBI Taxonomy" id="2819934"/>
    <lineage>
        <taxon>Bacteria</taxon>
        <taxon>Bacillati</taxon>
        <taxon>Actinomycetota</taxon>
        <taxon>Actinomycetes</taxon>
        <taxon>Streptosporangiales</taxon>
        <taxon>Thermomonosporaceae</taxon>
        <taxon>Actinomadura</taxon>
    </lineage>
</organism>
<name>A0ABS3RHQ6_9ACTN</name>
<dbReference type="Proteomes" id="UP000680206">
    <property type="component" value="Unassembled WGS sequence"/>
</dbReference>
<sequence length="117" mass="12643">MSESDVPIMCTLAPSSMVERLTEFEAAFADGPLRVEREPLRLRLSFAAGEEREAVLRDLFAQEQQCCAFLTFAFQRTAEGLTVDITAPDGAAPALDGMQALAERAVPPEAIARGWAG</sequence>
<dbReference type="EMBL" id="JAGEPF010000001">
    <property type="protein sequence ID" value="MBO2456256.1"/>
    <property type="molecule type" value="Genomic_DNA"/>
</dbReference>
<accession>A0ABS3RHQ6</accession>
<evidence type="ECO:0000313" key="2">
    <source>
        <dbReference type="Proteomes" id="UP000680206"/>
    </source>
</evidence>
<evidence type="ECO:0000313" key="1">
    <source>
        <dbReference type="EMBL" id="MBO2456256.1"/>
    </source>
</evidence>
<comment type="caution">
    <text evidence="1">The sequence shown here is derived from an EMBL/GenBank/DDBJ whole genome shotgun (WGS) entry which is preliminary data.</text>
</comment>